<evidence type="ECO:0000256" key="1">
    <source>
        <dbReference type="SAM" id="Phobius"/>
    </source>
</evidence>
<dbReference type="EMBL" id="GEGO01005843">
    <property type="protein sequence ID" value="JAR89561.1"/>
    <property type="molecule type" value="Transcribed_RNA"/>
</dbReference>
<name>A0A147BFM4_IXORI</name>
<proteinExistence type="predicted"/>
<feature type="chain" id="PRO_5007542440" evidence="2">
    <location>
        <begin position="29"/>
        <end position="163"/>
    </location>
</feature>
<keyword evidence="1" id="KW-1133">Transmembrane helix</keyword>
<keyword evidence="1" id="KW-0812">Transmembrane</keyword>
<reference evidence="3" key="1">
    <citation type="journal article" date="2018" name="PLoS Negl. Trop. Dis.">
        <title>Sialome diversity of ticks revealed by RNAseq of single tick salivary glands.</title>
        <authorList>
            <person name="Perner J."/>
            <person name="Kropackova S."/>
            <person name="Kopacek P."/>
            <person name="Ribeiro J.M."/>
        </authorList>
    </citation>
    <scope>NUCLEOTIDE SEQUENCE</scope>
    <source>
        <strain evidence="3">Siblings of single egg batch collected in Ceske Budejovice</strain>
        <tissue evidence="3">Salivary glands</tissue>
    </source>
</reference>
<evidence type="ECO:0000313" key="3">
    <source>
        <dbReference type="EMBL" id="JAR89561.1"/>
    </source>
</evidence>
<evidence type="ECO:0000256" key="2">
    <source>
        <dbReference type="SAM" id="SignalP"/>
    </source>
</evidence>
<feature type="transmembrane region" description="Helical" evidence="1">
    <location>
        <begin position="87"/>
        <end position="109"/>
    </location>
</feature>
<protein>
    <submittedName>
        <fullName evidence="3">Uncharacterized protein</fullName>
    </submittedName>
</protein>
<accession>A0A147BFM4</accession>
<keyword evidence="1" id="KW-0472">Membrane</keyword>
<dbReference type="AlphaFoldDB" id="A0A147BFM4"/>
<keyword evidence="2" id="KW-0732">Signal</keyword>
<feature type="signal peptide" evidence="2">
    <location>
        <begin position="1"/>
        <end position="28"/>
    </location>
</feature>
<sequence>MDSGKSYLLVSAALAILTFGNSTPLSEANEPRNAHLRFARELPTQRTEESLRSCLVQSGFKNVHCNTENGFVRCLSGGFDYTPTGNIIAIALGVAIGVICVAAFGCWCWTKSGRRKEAAAAAVAAVQQVPHESRRPPVRRNTSIGFINSMATPATIGSGFHRL</sequence>
<organism evidence="3">
    <name type="scientific">Ixodes ricinus</name>
    <name type="common">Common tick</name>
    <name type="synonym">Acarus ricinus</name>
    <dbReference type="NCBI Taxonomy" id="34613"/>
    <lineage>
        <taxon>Eukaryota</taxon>
        <taxon>Metazoa</taxon>
        <taxon>Ecdysozoa</taxon>
        <taxon>Arthropoda</taxon>
        <taxon>Chelicerata</taxon>
        <taxon>Arachnida</taxon>
        <taxon>Acari</taxon>
        <taxon>Parasitiformes</taxon>
        <taxon>Ixodida</taxon>
        <taxon>Ixodoidea</taxon>
        <taxon>Ixodidae</taxon>
        <taxon>Ixodinae</taxon>
        <taxon>Ixodes</taxon>
    </lineage>
</organism>